<proteinExistence type="inferred from homology"/>
<evidence type="ECO:0000256" key="14">
    <source>
        <dbReference type="ARBA" id="ARBA00023136"/>
    </source>
</evidence>
<organism evidence="19 20">
    <name type="scientific">Chimpanzee polyomavirus Bob</name>
    <dbReference type="NCBI Taxonomy" id="2035845"/>
    <lineage>
        <taxon>Viruses</taxon>
        <taxon>Monodnaviria</taxon>
        <taxon>Shotokuvirae</taxon>
        <taxon>Cossaviricota</taxon>
        <taxon>Papovaviricetes</taxon>
        <taxon>Sepolyvirales</taxon>
        <taxon>Polyomaviridae</taxon>
        <taxon>Alphapolyomavirus</taxon>
        <taxon>Alphapolyomavirus panos</taxon>
    </lineage>
</organism>
<evidence type="ECO:0000256" key="17">
    <source>
        <dbReference type="ARBA" id="ARBA00023296"/>
    </source>
</evidence>
<evidence type="ECO:0000256" key="1">
    <source>
        <dbReference type="ARBA" id="ARBA00004147"/>
    </source>
</evidence>
<keyword evidence="17" id="KW-1160">Virus entry into host cell</keyword>
<evidence type="ECO:0000256" key="11">
    <source>
        <dbReference type="ARBA" id="ARBA00022870"/>
    </source>
</evidence>
<dbReference type="GO" id="GO:0075732">
    <property type="term" value="P:viral penetration into host nucleus"/>
    <property type="evidence" value="ECO:0007669"/>
    <property type="project" value="UniProtKB-KW"/>
</dbReference>
<evidence type="ECO:0000256" key="3">
    <source>
        <dbReference type="ARBA" id="ARBA00004625"/>
    </source>
</evidence>
<dbReference type="GO" id="GO:0042025">
    <property type="term" value="C:host cell nucleus"/>
    <property type="evidence" value="ECO:0007669"/>
    <property type="project" value="UniProtKB-SubCell"/>
</dbReference>
<dbReference type="KEGG" id="vg:10002881"/>
<keyword evidence="6" id="KW-1163">Viral penetration into host nucleus</keyword>
<keyword evidence="10" id="KW-0946">Virion</keyword>
<dbReference type="GO" id="GO:0044167">
    <property type="term" value="C:host cell endoplasmic reticulum membrane"/>
    <property type="evidence" value="ECO:0007669"/>
    <property type="project" value="UniProtKB-SubCell"/>
</dbReference>
<dbReference type="GeneID" id="10002881"/>
<keyword evidence="13" id="KW-0238">DNA-binding</keyword>
<evidence type="ECO:0000256" key="9">
    <source>
        <dbReference type="ARBA" id="ARBA00022707"/>
    </source>
</evidence>
<dbReference type="EMBL" id="FR692334">
    <property type="protein sequence ID" value="CBX23436.1"/>
    <property type="molecule type" value="Genomic_DNA"/>
</dbReference>
<comment type="subcellular location">
    <subcellularLocation>
        <location evidence="3">Host endoplasmic reticulum membrane</location>
    </subcellularLocation>
    <subcellularLocation>
        <location evidence="1">Host nucleus</location>
    </subcellularLocation>
    <subcellularLocation>
        <location evidence="2">Virion</location>
    </subcellularLocation>
</comment>
<dbReference type="GO" id="GO:0005198">
    <property type="term" value="F:structural molecule activity"/>
    <property type="evidence" value="ECO:0007669"/>
    <property type="project" value="InterPro"/>
</dbReference>
<evidence type="ECO:0000256" key="4">
    <source>
        <dbReference type="ARBA" id="ARBA00006444"/>
    </source>
</evidence>
<evidence type="ECO:0000256" key="16">
    <source>
        <dbReference type="ARBA" id="ARBA00023288"/>
    </source>
</evidence>
<evidence type="ECO:0000313" key="19">
    <source>
        <dbReference type="EMBL" id="CBX23436.1"/>
    </source>
</evidence>
<name>E5AX28_9POLY</name>
<keyword evidence="14" id="KW-0472">Membrane</keyword>
<keyword evidence="15" id="KW-1038">Host endoplasmic reticulum</keyword>
<evidence type="ECO:0000256" key="13">
    <source>
        <dbReference type="ARBA" id="ARBA00023125"/>
    </source>
</evidence>
<keyword evidence="7" id="KW-0167">Capsid protein</keyword>
<gene>
    <name evidence="19" type="primary">VP2</name>
</gene>
<evidence type="ECO:0000256" key="5">
    <source>
        <dbReference type="ARBA" id="ARBA00022269"/>
    </source>
</evidence>
<evidence type="ECO:0000256" key="6">
    <source>
        <dbReference type="ARBA" id="ARBA00022524"/>
    </source>
</evidence>
<evidence type="ECO:0000313" key="20">
    <source>
        <dbReference type="Proteomes" id="UP000154291"/>
    </source>
</evidence>
<accession>E5AX28</accession>
<protein>
    <recommendedName>
        <fullName evidence="5">Minor capsid protein VP2</fullName>
    </recommendedName>
    <alternativeName>
        <fullName evidence="18">Minor structural protein VP2</fullName>
    </alternativeName>
</protein>
<dbReference type="Proteomes" id="UP000154291">
    <property type="component" value="Segment"/>
</dbReference>
<keyword evidence="9" id="KW-0519">Myristate</keyword>
<evidence type="ECO:0000256" key="10">
    <source>
        <dbReference type="ARBA" id="ARBA00022844"/>
    </source>
</evidence>
<dbReference type="GO" id="GO:0043657">
    <property type="term" value="C:host cell"/>
    <property type="evidence" value="ECO:0007669"/>
    <property type="project" value="GOC"/>
</dbReference>
<evidence type="ECO:0000256" key="18">
    <source>
        <dbReference type="ARBA" id="ARBA00031865"/>
    </source>
</evidence>
<evidence type="ECO:0000256" key="15">
    <source>
        <dbReference type="ARBA" id="ARBA00023184"/>
    </source>
</evidence>
<comment type="similarity">
    <text evidence="4">Belongs to the polyomaviruses capsid protein VP2 family.</text>
</comment>
<keyword evidence="16" id="KW-0449">Lipoprotein</keyword>
<keyword evidence="12" id="KW-0426">Late protein</keyword>
<evidence type="ECO:0000256" key="12">
    <source>
        <dbReference type="ARBA" id="ARBA00022921"/>
    </source>
</evidence>
<dbReference type="GO" id="GO:0046718">
    <property type="term" value="P:symbiont entry into host cell"/>
    <property type="evidence" value="ECO:0007669"/>
    <property type="project" value="UniProtKB-KW"/>
</dbReference>
<dbReference type="GO" id="GO:0019028">
    <property type="term" value="C:viral capsid"/>
    <property type="evidence" value="ECO:0007669"/>
    <property type="project" value="UniProtKB-KW"/>
</dbReference>
<dbReference type="Pfam" id="PF00761">
    <property type="entry name" value="Polyoma_coat2"/>
    <property type="match status" value="2"/>
</dbReference>
<dbReference type="InterPro" id="IPR001070">
    <property type="entry name" value="Polyoma_coat_VP2"/>
</dbReference>
<keyword evidence="20" id="KW-1185">Reference proteome</keyword>
<keyword evidence="11" id="KW-1043">Host membrane</keyword>
<evidence type="ECO:0000256" key="2">
    <source>
        <dbReference type="ARBA" id="ARBA00004328"/>
    </source>
</evidence>
<evidence type="ECO:0000256" key="8">
    <source>
        <dbReference type="ARBA" id="ARBA00022562"/>
    </source>
</evidence>
<dbReference type="RefSeq" id="YP_004046680.1">
    <property type="nucleotide sequence ID" value="NC_014743.1"/>
</dbReference>
<sequence>MFTCLGVKPRLRASSQVIISNRRRRTAACQRSFNWRKLTVCVRTVTCQAKQRSGDQAGEKSFTVSKLYFLIFSRMGGLLSSLVDMIVMASELSAASGLTIEALLTGEALAALEAEVFSLMTVEGLSGIEALAQLGWTAEQFSNMAFISTTFSNAIGYGVLFQTVSGISSLVSAGIRLGTSVSSVNRHQTEQELETLFGKIAHFLHVNLAFHLDPFDWCGSIGTTMPPEFSNLTLDQLSKLALIIENGRWVIQRSPTHDPLFESGDIIDMFGPPGGARQRVTPDWMLPLILRLNGASQEKSSLCVNSNQS</sequence>
<reference evidence="19 20" key="1">
    <citation type="journal article" date="2010" name="Virol. J.">
        <title>Detection and characterization of two chimpanzee polyomavirus genotypes from different subspecies.</title>
        <authorList>
            <person name="Deuzing I."/>
            <person name="Fagrouch Z."/>
            <person name="Groenewoud M.J."/>
            <person name="Niphuis H."/>
            <person name="Kondova I."/>
            <person name="Bogers W."/>
            <person name="Verschoor E.J."/>
        </authorList>
    </citation>
    <scope>NUCLEOTIDE SEQUENCE [LARGE SCALE GENOMIC DNA]</scope>
    <source>
        <strain evidence="19">Bob</strain>
    </source>
</reference>
<keyword evidence="8" id="KW-1048">Host nucleus</keyword>
<dbReference type="GO" id="GO:0003677">
    <property type="term" value="F:DNA binding"/>
    <property type="evidence" value="ECO:0007669"/>
    <property type="project" value="UniProtKB-KW"/>
</dbReference>
<dbReference type="OrthoDB" id="6378at10239"/>
<evidence type="ECO:0000256" key="7">
    <source>
        <dbReference type="ARBA" id="ARBA00022561"/>
    </source>
</evidence>